<protein>
    <recommendedName>
        <fullName evidence="1">Zinc finger PMZ-type domain-containing protein</fullName>
    </recommendedName>
</protein>
<dbReference type="Proteomes" id="UP000222542">
    <property type="component" value="Unassembled WGS sequence"/>
</dbReference>
<organism evidence="2 3">
    <name type="scientific">Capsicum annuum</name>
    <name type="common">Capsicum pepper</name>
    <dbReference type="NCBI Taxonomy" id="4072"/>
    <lineage>
        <taxon>Eukaryota</taxon>
        <taxon>Viridiplantae</taxon>
        <taxon>Streptophyta</taxon>
        <taxon>Embryophyta</taxon>
        <taxon>Tracheophyta</taxon>
        <taxon>Spermatophyta</taxon>
        <taxon>Magnoliopsida</taxon>
        <taxon>eudicotyledons</taxon>
        <taxon>Gunneridae</taxon>
        <taxon>Pentapetalae</taxon>
        <taxon>asterids</taxon>
        <taxon>lamiids</taxon>
        <taxon>Solanales</taxon>
        <taxon>Solanaceae</taxon>
        <taxon>Solanoideae</taxon>
        <taxon>Capsiceae</taxon>
        <taxon>Capsicum</taxon>
    </lineage>
</organism>
<proteinExistence type="predicted"/>
<keyword evidence="3" id="KW-1185">Reference proteome</keyword>
<dbReference type="GO" id="GO:0008270">
    <property type="term" value="F:zinc ion binding"/>
    <property type="evidence" value="ECO:0007669"/>
    <property type="project" value="InterPro"/>
</dbReference>
<dbReference type="PANTHER" id="PTHR31973">
    <property type="entry name" value="POLYPROTEIN, PUTATIVE-RELATED"/>
    <property type="match status" value="1"/>
</dbReference>
<dbReference type="InterPro" id="IPR006564">
    <property type="entry name" value="Znf_PMZ"/>
</dbReference>
<comment type="caution">
    <text evidence="2">The sequence shown here is derived from an EMBL/GenBank/DDBJ whole genome shotgun (WGS) entry which is preliminary data.</text>
</comment>
<reference evidence="2 3" key="1">
    <citation type="journal article" date="2014" name="Nat. Genet.">
        <title>Genome sequence of the hot pepper provides insights into the evolution of pungency in Capsicum species.</title>
        <authorList>
            <person name="Kim S."/>
            <person name="Park M."/>
            <person name="Yeom S.I."/>
            <person name="Kim Y.M."/>
            <person name="Lee J.M."/>
            <person name="Lee H.A."/>
            <person name="Seo E."/>
            <person name="Choi J."/>
            <person name="Cheong K."/>
            <person name="Kim K.T."/>
            <person name="Jung K."/>
            <person name="Lee G.W."/>
            <person name="Oh S.K."/>
            <person name="Bae C."/>
            <person name="Kim S.B."/>
            <person name="Lee H.Y."/>
            <person name="Kim S.Y."/>
            <person name="Kim M.S."/>
            <person name="Kang B.C."/>
            <person name="Jo Y.D."/>
            <person name="Yang H.B."/>
            <person name="Jeong H.J."/>
            <person name="Kang W.H."/>
            <person name="Kwon J.K."/>
            <person name="Shin C."/>
            <person name="Lim J.Y."/>
            <person name="Park J.H."/>
            <person name="Huh J.H."/>
            <person name="Kim J.S."/>
            <person name="Kim B.D."/>
            <person name="Cohen O."/>
            <person name="Paran I."/>
            <person name="Suh M.C."/>
            <person name="Lee S.B."/>
            <person name="Kim Y.K."/>
            <person name="Shin Y."/>
            <person name="Noh S.J."/>
            <person name="Park J."/>
            <person name="Seo Y.S."/>
            <person name="Kwon S.Y."/>
            <person name="Kim H.A."/>
            <person name="Park J.M."/>
            <person name="Kim H.J."/>
            <person name="Choi S.B."/>
            <person name="Bosland P.W."/>
            <person name="Reeves G."/>
            <person name="Jo S.H."/>
            <person name="Lee B.W."/>
            <person name="Cho H.T."/>
            <person name="Choi H.S."/>
            <person name="Lee M.S."/>
            <person name="Yu Y."/>
            <person name="Do Choi Y."/>
            <person name="Park B.S."/>
            <person name="van Deynze A."/>
            <person name="Ashrafi H."/>
            <person name="Hill T."/>
            <person name="Kim W.T."/>
            <person name="Pai H.S."/>
            <person name="Ahn H.K."/>
            <person name="Yeam I."/>
            <person name="Giovannoni J.J."/>
            <person name="Rose J.K."/>
            <person name="Sorensen I."/>
            <person name="Lee S.J."/>
            <person name="Kim R.W."/>
            <person name="Choi I.Y."/>
            <person name="Choi B.S."/>
            <person name="Lim J.S."/>
            <person name="Lee Y.H."/>
            <person name="Choi D."/>
        </authorList>
    </citation>
    <scope>NUCLEOTIDE SEQUENCE [LARGE SCALE GENOMIC DNA]</scope>
    <source>
        <strain evidence="3">cv. CM334</strain>
    </source>
</reference>
<gene>
    <name evidence="2" type="ORF">T459_01744</name>
</gene>
<dbReference type="STRING" id="4072.A0A2G3AHY9"/>
<sequence>MDSVRNVLPKAHHRSCAKHIESNWCKKWTSGEMKKLMWWCAWSTNDEEFKDQLNKLGKLDECVANDLVRISQVAWCRAYFDTQCKNPIVDSNFTESFNSWVLEEKGIPIIKMLEKIRVKVMEILANHEDKVRSCKSNYSSEFMKLYNNYRAIAHCCEAHFNGYYGYEVAEGDDKHIMNLEHNKCAYRMWDLSGIPCPHAIKAYLHKNIKPKTQIHWYYYKETYL</sequence>
<dbReference type="OMA" id="HCENEEY"/>
<dbReference type="AlphaFoldDB" id="A0A2G3AHY9"/>
<name>A0A2G3AHY9_CAPAN</name>
<accession>A0A2G3AHY9</accession>
<dbReference type="SMART" id="SM00575">
    <property type="entry name" value="ZnF_PMZ"/>
    <property type="match status" value="1"/>
</dbReference>
<evidence type="ECO:0000313" key="3">
    <source>
        <dbReference type="Proteomes" id="UP000222542"/>
    </source>
</evidence>
<dbReference type="Gramene" id="PHT93862">
    <property type="protein sequence ID" value="PHT93862"/>
    <property type="gene ID" value="T459_01744"/>
</dbReference>
<dbReference type="PANTHER" id="PTHR31973:SF189">
    <property type="entry name" value="TRANSPOSASE, MUDR, PLANT, MULE TRANSPOSASE DOMAIN PROTEIN-RELATED"/>
    <property type="match status" value="1"/>
</dbReference>
<feature type="domain" description="Zinc finger PMZ-type" evidence="1">
    <location>
        <begin position="182"/>
        <end position="209"/>
    </location>
</feature>
<evidence type="ECO:0000259" key="1">
    <source>
        <dbReference type="SMART" id="SM00575"/>
    </source>
</evidence>
<reference evidence="2 3" key="2">
    <citation type="journal article" date="2017" name="Genome Biol.">
        <title>New reference genome sequences of hot pepper reveal the massive evolution of plant disease-resistance genes by retroduplication.</title>
        <authorList>
            <person name="Kim S."/>
            <person name="Park J."/>
            <person name="Yeom S.I."/>
            <person name="Kim Y.M."/>
            <person name="Seo E."/>
            <person name="Kim K.T."/>
            <person name="Kim M.S."/>
            <person name="Lee J.M."/>
            <person name="Cheong K."/>
            <person name="Shin H.S."/>
            <person name="Kim S.B."/>
            <person name="Han K."/>
            <person name="Lee J."/>
            <person name="Park M."/>
            <person name="Lee H.A."/>
            <person name="Lee H.Y."/>
            <person name="Lee Y."/>
            <person name="Oh S."/>
            <person name="Lee J.H."/>
            <person name="Choi E."/>
            <person name="Choi E."/>
            <person name="Lee S.E."/>
            <person name="Jeon J."/>
            <person name="Kim H."/>
            <person name="Choi G."/>
            <person name="Song H."/>
            <person name="Lee J."/>
            <person name="Lee S.C."/>
            <person name="Kwon J.K."/>
            <person name="Lee H.Y."/>
            <person name="Koo N."/>
            <person name="Hong Y."/>
            <person name="Kim R.W."/>
            <person name="Kang W.H."/>
            <person name="Huh J.H."/>
            <person name="Kang B.C."/>
            <person name="Yang T.J."/>
            <person name="Lee Y.H."/>
            <person name="Bennetzen J.L."/>
            <person name="Choi D."/>
        </authorList>
    </citation>
    <scope>NUCLEOTIDE SEQUENCE [LARGE SCALE GENOMIC DNA]</scope>
    <source>
        <strain evidence="3">cv. CM334</strain>
    </source>
</reference>
<dbReference type="EMBL" id="AYRZ02000001">
    <property type="protein sequence ID" value="PHT93862.1"/>
    <property type="molecule type" value="Genomic_DNA"/>
</dbReference>
<evidence type="ECO:0000313" key="2">
    <source>
        <dbReference type="EMBL" id="PHT93862.1"/>
    </source>
</evidence>